<feature type="compositionally biased region" description="Polar residues" evidence="10">
    <location>
        <begin position="576"/>
        <end position="602"/>
    </location>
</feature>
<dbReference type="EMBL" id="AEYP01012685">
    <property type="status" value="NOT_ANNOTATED_CDS"/>
    <property type="molecule type" value="Genomic_DNA"/>
</dbReference>
<comment type="subcellular location">
    <subcellularLocation>
        <location evidence="2">Cytoplasm</location>
    </subcellularLocation>
    <subcellularLocation>
        <location evidence="1">Nucleus</location>
    </subcellularLocation>
</comment>
<keyword evidence="7 9" id="KW-0539">Nucleus</keyword>
<dbReference type="GO" id="GO:0048469">
    <property type="term" value="P:cell maturation"/>
    <property type="evidence" value="ECO:0007669"/>
    <property type="project" value="Ensembl"/>
</dbReference>
<dbReference type="GeneID" id="101685253"/>
<dbReference type="PROSITE" id="PS50118">
    <property type="entry name" value="HMG_BOX_2"/>
    <property type="match status" value="1"/>
</dbReference>
<dbReference type="Pfam" id="PF00505">
    <property type="entry name" value="HMG_box"/>
    <property type="match status" value="1"/>
</dbReference>
<dbReference type="eggNOG" id="KOG0527">
    <property type="taxonomic scope" value="Eukaryota"/>
</dbReference>
<evidence type="ECO:0000256" key="8">
    <source>
        <dbReference type="ARBA" id="ARBA00040805"/>
    </source>
</evidence>
<keyword evidence="5 9" id="KW-0238">DNA-binding</keyword>
<feature type="compositionally biased region" description="Basic and acidic residues" evidence="10">
    <location>
        <begin position="390"/>
        <end position="407"/>
    </location>
</feature>
<feature type="region of interest" description="Disordered" evidence="10">
    <location>
        <begin position="296"/>
        <end position="336"/>
    </location>
</feature>
<feature type="region of interest" description="Disordered" evidence="10">
    <location>
        <begin position="491"/>
        <end position="511"/>
    </location>
</feature>
<dbReference type="GO" id="GO:0007422">
    <property type="term" value="P:peripheral nervous system development"/>
    <property type="evidence" value="ECO:0007669"/>
    <property type="project" value="Ensembl"/>
</dbReference>
<accession>M3YNM2</accession>
<feature type="compositionally biased region" description="Basic and acidic residues" evidence="10">
    <location>
        <begin position="296"/>
        <end position="309"/>
    </location>
</feature>
<dbReference type="GO" id="GO:0048546">
    <property type="term" value="P:digestive tract morphogenesis"/>
    <property type="evidence" value="ECO:0007669"/>
    <property type="project" value="Ensembl"/>
</dbReference>
<keyword evidence="4" id="KW-0805">Transcription regulation</keyword>
<feature type="region of interest" description="Disordered" evidence="10">
    <location>
        <begin position="1"/>
        <end position="34"/>
    </location>
</feature>
<evidence type="ECO:0000313" key="12">
    <source>
        <dbReference type="Ensembl" id="ENSMPUP00000012929.1"/>
    </source>
</evidence>
<feature type="DNA-binding region" description="HMG box" evidence="9">
    <location>
        <begin position="240"/>
        <end position="308"/>
    </location>
</feature>
<dbReference type="GO" id="GO:0043066">
    <property type="term" value="P:negative regulation of apoptotic process"/>
    <property type="evidence" value="ECO:0007669"/>
    <property type="project" value="Ensembl"/>
</dbReference>
<feature type="compositionally biased region" description="Pro residues" evidence="10">
    <location>
        <begin position="13"/>
        <end position="26"/>
    </location>
</feature>
<evidence type="ECO:0000259" key="11">
    <source>
        <dbReference type="PROSITE" id="PS50118"/>
    </source>
</evidence>
<dbReference type="GO" id="GO:0061138">
    <property type="term" value="P:morphogenesis of a branching epithelium"/>
    <property type="evidence" value="ECO:0007669"/>
    <property type="project" value="Ensembl"/>
</dbReference>
<evidence type="ECO:0000256" key="2">
    <source>
        <dbReference type="ARBA" id="ARBA00004496"/>
    </source>
</evidence>
<dbReference type="FunFam" id="1.10.30.10:FF:000004">
    <property type="entry name" value="Transcription factor SOX-10"/>
    <property type="match status" value="1"/>
</dbReference>
<reference evidence="12" key="1">
    <citation type="submission" date="2024-06" db="UniProtKB">
        <authorList>
            <consortium name="Ensembl"/>
        </authorList>
    </citation>
    <scope>IDENTIFICATION</scope>
</reference>
<dbReference type="KEGG" id="mpuf:101685253"/>
<dbReference type="GO" id="GO:0000122">
    <property type="term" value="P:negative regulation of transcription by RNA polymerase II"/>
    <property type="evidence" value="ECO:0007669"/>
    <property type="project" value="TreeGrafter"/>
</dbReference>
<evidence type="ECO:0000256" key="5">
    <source>
        <dbReference type="ARBA" id="ARBA00023125"/>
    </source>
</evidence>
<dbReference type="GO" id="GO:0000981">
    <property type="term" value="F:DNA-binding transcription factor activity, RNA polymerase II-specific"/>
    <property type="evidence" value="ECO:0007669"/>
    <property type="project" value="Ensembl"/>
</dbReference>
<feature type="compositionally biased region" description="Polar residues" evidence="10">
    <location>
        <begin position="1"/>
        <end position="11"/>
    </location>
</feature>
<dbReference type="GO" id="GO:0002052">
    <property type="term" value="P:positive regulation of neuroblast proliferation"/>
    <property type="evidence" value="ECO:0007669"/>
    <property type="project" value="Ensembl"/>
</dbReference>
<dbReference type="GO" id="GO:0003682">
    <property type="term" value="F:chromatin binding"/>
    <property type="evidence" value="ECO:0007669"/>
    <property type="project" value="Ensembl"/>
</dbReference>
<dbReference type="GO" id="GO:0001755">
    <property type="term" value="P:neural crest cell migration"/>
    <property type="evidence" value="ECO:0007669"/>
    <property type="project" value="Ensembl"/>
</dbReference>
<dbReference type="OrthoDB" id="6247875at2759"/>
<protein>
    <recommendedName>
        <fullName evidence="8">Transcription factor SOX-10</fullName>
    </recommendedName>
</protein>
<dbReference type="GeneTree" id="ENSGT00940000158046"/>
<feature type="region of interest" description="Disordered" evidence="10">
    <location>
        <begin position="56"/>
        <end position="86"/>
    </location>
</feature>
<evidence type="ECO:0000256" key="1">
    <source>
        <dbReference type="ARBA" id="ARBA00004123"/>
    </source>
</evidence>
<dbReference type="PANTHER" id="PTHR45803">
    <property type="entry name" value="SOX100B"/>
    <property type="match status" value="1"/>
</dbReference>
<feature type="compositionally biased region" description="Pro residues" evidence="10">
    <location>
        <begin position="66"/>
        <end position="79"/>
    </location>
</feature>
<feature type="region of interest" description="Disordered" evidence="10">
    <location>
        <begin position="569"/>
        <end position="602"/>
    </location>
</feature>
<feature type="region of interest" description="Disordered" evidence="10">
    <location>
        <begin position="110"/>
        <end position="203"/>
    </location>
</feature>
<dbReference type="GO" id="GO:0048589">
    <property type="term" value="P:developmental growth"/>
    <property type="evidence" value="ECO:0007669"/>
    <property type="project" value="Ensembl"/>
</dbReference>
<dbReference type="SMART" id="SM00398">
    <property type="entry name" value="HMG"/>
    <property type="match status" value="1"/>
</dbReference>
<keyword evidence="3" id="KW-0963">Cytoplasm</keyword>
<dbReference type="STRING" id="9669.ENSMPUP00000012929"/>
<dbReference type="GO" id="GO:0014015">
    <property type="term" value="P:positive regulation of gliogenesis"/>
    <property type="evidence" value="ECO:0007669"/>
    <property type="project" value="Ensembl"/>
</dbReference>
<evidence type="ECO:0000256" key="3">
    <source>
        <dbReference type="ARBA" id="ARBA00022490"/>
    </source>
</evidence>
<dbReference type="CTD" id="6663"/>
<evidence type="ECO:0000256" key="10">
    <source>
        <dbReference type="SAM" id="MobiDB-lite"/>
    </source>
</evidence>
<dbReference type="GO" id="GO:0006366">
    <property type="term" value="P:transcription by RNA polymerase II"/>
    <property type="evidence" value="ECO:0007669"/>
    <property type="project" value="Ensembl"/>
</dbReference>
<dbReference type="GO" id="GO:0001701">
    <property type="term" value="P:in utero embryonic development"/>
    <property type="evidence" value="ECO:0007669"/>
    <property type="project" value="Ensembl"/>
</dbReference>
<dbReference type="GO" id="GO:0000978">
    <property type="term" value="F:RNA polymerase II cis-regulatory region sequence-specific DNA binding"/>
    <property type="evidence" value="ECO:0007669"/>
    <property type="project" value="Ensembl"/>
</dbReference>
<keyword evidence="6" id="KW-0804">Transcription</keyword>
<dbReference type="Gene3D" id="1.10.30.10">
    <property type="entry name" value="High mobility group box domain"/>
    <property type="match status" value="1"/>
</dbReference>
<dbReference type="GO" id="GO:0005654">
    <property type="term" value="C:nucleoplasm"/>
    <property type="evidence" value="ECO:0007669"/>
    <property type="project" value="Ensembl"/>
</dbReference>
<feature type="region of interest" description="Disordered" evidence="10">
    <location>
        <begin position="348"/>
        <end position="410"/>
    </location>
</feature>
<feature type="compositionally biased region" description="Gly residues" evidence="10">
    <location>
        <begin position="164"/>
        <end position="177"/>
    </location>
</feature>
<dbReference type="GO" id="GO:0045944">
    <property type="term" value="P:positive regulation of transcription by RNA polymerase II"/>
    <property type="evidence" value="ECO:0007669"/>
    <property type="project" value="Ensembl"/>
</dbReference>
<proteinExistence type="predicted"/>
<evidence type="ECO:0000256" key="4">
    <source>
        <dbReference type="ARBA" id="ARBA00023015"/>
    </source>
</evidence>
<dbReference type="InterPro" id="IPR050917">
    <property type="entry name" value="SOX_TF"/>
</dbReference>
<evidence type="ECO:0000256" key="7">
    <source>
        <dbReference type="ARBA" id="ARBA00023242"/>
    </source>
</evidence>
<dbReference type="GO" id="GO:0048484">
    <property type="term" value="P:enteric nervous system development"/>
    <property type="evidence" value="ECO:0007669"/>
    <property type="project" value="Ensembl"/>
</dbReference>
<feature type="domain" description="HMG box" evidence="11">
    <location>
        <begin position="240"/>
        <end position="308"/>
    </location>
</feature>
<dbReference type="GO" id="GO:0032808">
    <property type="term" value="P:lacrimal gland development"/>
    <property type="evidence" value="ECO:0007669"/>
    <property type="project" value="Ensembl"/>
</dbReference>
<dbReference type="InParanoid" id="M3YNM2"/>
<dbReference type="GO" id="GO:0022010">
    <property type="term" value="P:central nervous system myelination"/>
    <property type="evidence" value="ECO:0007669"/>
    <property type="project" value="Ensembl"/>
</dbReference>
<dbReference type="GO" id="GO:0090090">
    <property type="term" value="P:negative regulation of canonical Wnt signaling pathway"/>
    <property type="evidence" value="ECO:0007669"/>
    <property type="project" value="Ensembl"/>
</dbReference>
<gene>
    <name evidence="12" type="primary">SOX10</name>
</gene>
<dbReference type="OMA" id="ATIQAHY"/>
<dbReference type="HOGENOM" id="CLU_031800_0_0_1"/>
<dbReference type="Pfam" id="PF12444">
    <property type="entry name" value="Sox_N"/>
    <property type="match status" value="1"/>
</dbReference>
<dbReference type="InterPro" id="IPR009071">
    <property type="entry name" value="HMG_box_dom"/>
</dbReference>
<dbReference type="GO" id="GO:0030318">
    <property type="term" value="P:melanocyte differentiation"/>
    <property type="evidence" value="ECO:0007669"/>
    <property type="project" value="Ensembl"/>
</dbReference>
<evidence type="ECO:0000256" key="6">
    <source>
        <dbReference type="ARBA" id="ARBA00023163"/>
    </source>
</evidence>
<dbReference type="GO" id="GO:0007405">
    <property type="term" value="P:neuroblast proliferation"/>
    <property type="evidence" value="ECO:0007669"/>
    <property type="project" value="Ensembl"/>
</dbReference>
<evidence type="ECO:0000256" key="9">
    <source>
        <dbReference type="PROSITE-ProRule" id="PRU00267"/>
    </source>
</evidence>
<dbReference type="InterPro" id="IPR022151">
    <property type="entry name" value="Sox_N"/>
</dbReference>
<name>M3YNM2_MUSPF</name>
<dbReference type="PANTHER" id="PTHR45803:SF6">
    <property type="entry name" value="TRANSCRIPTION FACTOR SOX-10"/>
    <property type="match status" value="1"/>
</dbReference>
<dbReference type="InterPro" id="IPR036910">
    <property type="entry name" value="HMG_box_dom_sf"/>
</dbReference>
<dbReference type="RefSeq" id="XP_004743263.2">
    <property type="nucleotide sequence ID" value="XM_004743206.3"/>
</dbReference>
<organism evidence="12">
    <name type="scientific">Mustela putorius furo</name>
    <name type="common">European domestic ferret</name>
    <name type="synonym">Mustela furo</name>
    <dbReference type="NCBI Taxonomy" id="9669"/>
    <lineage>
        <taxon>Eukaryota</taxon>
        <taxon>Metazoa</taxon>
        <taxon>Chordata</taxon>
        <taxon>Craniata</taxon>
        <taxon>Vertebrata</taxon>
        <taxon>Euteleostomi</taxon>
        <taxon>Mammalia</taxon>
        <taxon>Eutheria</taxon>
        <taxon>Laurasiatheria</taxon>
        <taxon>Carnivora</taxon>
        <taxon>Caniformia</taxon>
        <taxon>Musteloidea</taxon>
        <taxon>Mustelidae</taxon>
        <taxon>Mustelinae</taxon>
        <taxon>Mustela</taxon>
    </lineage>
</organism>
<dbReference type="AlphaFoldDB" id="M3YNM2"/>
<dbReference type="Ensembl" id="ENSMPUT00000013138.1">
    <property type="protein sequence ID" value="ENSMPUP00000012929.1"/>
    <property type="gene ID" value="ENSMPUG00000013028.1"/>
</dbReference>
<feature type="compositionally biased region" description="Low complexity" evidence="10">
    <location>
        <begin position="116"/>
        <end position="131"/>
    </location>
</feature>
<dbReference type="GO" id="GO:0042802">
    <property type="term" value="F:identical protein binding"/>
    <property type="evidence" value="ECO:0007669"/>
    <property type="project" value="Ensembl"/>
</dbReference>
<dbReference type="CDD" id="cd22031">
    <property type="entry name" value="HMG-box_SoxE"/>
    <property type="match status" value="1"/>
</dbReference>
<dbReference type="SUPFAM" id="SSF47095">
    <property type="entry name" value="HMG-box"/>
    <property type="match status" value="1"/>
</dbReference>
<dbReference type="GO" id="GO:0005741">
    <property type="term" value="C:mitochondrial outer membrane"/>
    <property type="evidence" value="ECO:0007669"/>
    <property type="project" value="Ensembl"/>
</dbReference>
<sequence>MKDSAGGSTFCPSLPPLPPPSPPPSFPALGSSSVLSQSQAVRPGWLVVRFQAPSGRGRGLRLRAPQPLPSSPPASPPSPELDRTPWDTVFHFLRTSPRLEERSEEVGVGLFARTPAAGPGEAAEAAAAGGDMAEEQDLSEVELSPVGSEEPRCLSPGSAPSLGPDGGGGGGGGGGSGLRASPGPGELGKVKKEQQDGEADDDKFPVCIREAVSQVLSGYDWTLVPMPVRVNGASKSKPHVKRPMNAFMVWAQAARRKLADQYPHLHNAELSKTLGKLWRLLNESDKRPFIEEAERLRMQHKKDHPDYKYQPRRRKNGKAAQGESECPGGEAEQGGAAAIQAHYKSAHLDHRHPGEGSPMSDGNPEHPSGQSHGPPTPPTTPKTELQSGKADPKRDGRSMGEGGKPHIDFGNVDIGEISHEVMSNMETFDVAELDQYLPPNGHPGHVGSYSAAGYGLGSALAVASGHSAWISKPPGVALPTVSPPGVDAKAQVKTETAGPQGPPHYTDQPSTSQIAYTSLSLPHYGSAFPSISRPQFDYSDHQPSGPYYGHSGQASGLYSAFSYMGPSQRPLYTAISDPSPSGPQSHSPTHWEQPVYTTLSRP</sequence>